<evidence type="ECO:0000313" key="3">
    <source>
        <dbReference type="EMBL" id="TGK09921.1"/>
    </source>
</evidence>
<protein>
    <recommendedName>
        <fullName evidence="1">CinA-like protein</fullName>
    </recommendedName>
</protein>
<dbReference type="GO" id="GO:0016787">
    <property type="term" value="F:hydrolase activity"/>
    <property type="evidence" value="ECO:0007669"/>
    <property type="project" value="UniProtKB-KW"/>
</dbReference>
<dbReference type="OrthoDB" id="9801454at2"/>
<dbReference type="PIRSF" id="PIRSF006728">
    <property type="entry name" value="CinA"/>
    <property type="match status" value="1"/>
</dbReference>
<dbReference type="Proteomes" id="UP000298458">
    <property type="component" value="Unassembled WGS sequence"/>
</dbReference>
<dbReference type="SMART" id="SM00852">
    <property type="entry name" value="MoCF_biosynth"/>
    <property type="match status" value="1"/>
</dbReference>
<sequence length="418" mass="45624">MKSPRFVVVSTGSELTAGRSQDTNSSWIANELFGLGFSVEKFLVLPDSPERIASELRSLAKEGDQENPLVVIMTGGLGPTEDDYTLQVVCELTDSSPVEDPTALDRLKAIYRLRGRLFEENLKTAIRQVSIPSKSEVLPNSVGIAPGFWVELSPGSHLGCMPGVPKEMTAMFSSHLAPVLKQMFRPGELHSDFLFVWGMSESTFQQEFIQGIPALQEGKAIWGVAAKRGFLRVTYQSAKPEVVSELIRATREKYGEICTGDVFEELPKLLLERKLTVGTAESCTGGLTAKLFTDRPGSSEYFLGAIVSYANEVKVRQLGVRKNTLDTYGAVSREAAEEMADGAAKALETDLAISITGIAGPGGGTPTKKVGTVFIGIHVRGKSTIVHELYFPFKRDLFRDATATTSLYLLYNRLRNDA</sequence>
<dbReference type="HAMAP" id="MF_00226_B">
    <property type="entry name" value="CinA_B"/>
    <property type="match status" value="1"/>
</dbReference>
<gene>
    <name evidence="3" type="ORF">EHO60_11190</name>
</gene>
<keyword evidence="3" id="KW-0378">Hydrolase</keyword>
<dbReference type="AlphaFoldDB" id="A0A4R9GDV3"/>
<dbReference type="CDD" id="cd00885">
    <property type="entry name" value="cinA"/>
    <property type="match status" value="1"/>
</dbReference>
<evidence type="ECO:0000259" key="2">
    <source>
        <dbReference type="SMART" id="SM00852"/>
    </source>
</evidence>
<dbReference type="Gene3D" id="3.40.980.10">
    <property type="entry name" value="MoaB/Mog-like domain"/>
    <property type="match status" value="1"/>
</dbReference>
<dbReference type="SUPFAM" id="SSF142433">
    <property type="entry name" value="CinA-like"/>
    <property type="match status" value="1"/>
</dbReference>
<dbReference type="InterPro" id="IPR050101">
    <property type="entry name" value="CinA"/>
</dbReference>
<dbReference type="EMBL" id="RQET01000008">
    <property type="protein sequence ID" value="TGK09921.1"/>
    <property type="molecule type" value="Genomic_DNA"/>
</dbReference>
<proteinExistence type="inferred from homology"/>
<dbReference type="InterPro" id="IPR001453">
    <property type="entry name" value="MoaB/Mog_dom"/>
</dbReference>
<dbReference type="Pfam" id="PF02464">
    <property type="entry name" value="CinA"/>
    <property type="match status" value="1"/>
</dbReference>
<reference evidence="3" key="1">
    <citation type="journal article" date="2019" name="PLoS Negl. Trop. Dis.">
        <title>Revisiting the worldwide diversity of Leptospira species in the environment.</title>
        <authorList>
            <person name="Vincent A.T."/>
            <person name="Schiettekatte O."/>
            <person name="Bourhy P."/>
            <person name="Veyrier F.J."/>
            <person name="Picardeau M."/>
        </authorList>
    </citation>
    <scope>NUCLEOTIDE SEQUENCE [LARGE SCALE GENOMIC DNA]</scope>
    <source>
        <strain evidence="3">SSW15</strain>
    </source>
</reference>
<organism evidence="3 4">
    <name type="scientific">Leptospira fletcheri</name>
    <dbReference type="NCBI Taxonomy" id="2484981"/>
    <lineage>
        <taxon>Bacteria</taxon>
        <taxon>Pseudomonadati</taxon>
        <taxon>Spirochaetota</taxon>
        <taxon>Spirochaetia</taxon>
        <taxon>Leptospirales</taxon>
        <taxon>Leptospiraceae</taxon>
        <taxon>Leptospira</taxon>
    </lineage>
</organism>
<dbReference type="Gene3D" id="3.90.950.20">
    <property type="entry name" value="CinA-like"/>
    <property type="match status" value="1"/>
</dbReference>
<evidence type="ECO:0000256" key="1">
    <source>
        <dbReference type="HAMAP-Rule" id="MF_00226"/>
    </source>
</evidence>
<dbReference type="InterPro" id="IPR036653">
    <property type="entry name" value="CinA-like_C"/>
</dbReference>
<dbReference type="RefSeq" id="WP_135768284.1">
    <property type="nucleotide sequence ID" value="NZ_RQET01000008.1"/>
</dbReference>
<dbReference type="Pfam" id="PF00994">
    <property type="entry name" value="MoCF_biosynth"/>
    <property type="match status" value="1"/>
</dbReference>
<name>A0A4R9GDV3_9LEPT</name>
<dbReference type="SUPFAM" id="SSF53218">
    <property type="entry name" value="Molybdenum cofactor biosynthesis proteins"/>
    <property type="match status" value="1"/>
</dbReference>
<dbReference type="PANTHER" id="PTHR13939">
    <property type="entry name" value="NICOTINAMIDE-NUCLEOTIDE AMIDOHYDROLASE PNCC"/>
    <property type="match status" value="1"/>
</dbReference>
<dbReference type="PANTHER" id="PTHR13939:SF0">
    <property type="entry name" value="NMN AMIDOHYDROLASE-LIKE PROTEIN YFAY"/>
    <property type="match status" value="1"/>
</dbReference>
<dbReference type="InterPro" id="IPR036425">
    <property type="entry name" value="MoaB/Mog-like_dom_sf"/>
</dbReference>
<dbReference type="NCBIfam" id="TIGR00199">
    <property type="entry name" value="PncC_domain"/>
    <property type="match status" value="1"/>
</dbReference>
<comment type="similarity">
    <text evidence="1">Belongs to the CinA family.</text>
</comment>
<accession>A0A4R9GDV3</accession>
<dbReference type="InterPro" id="IPR008135">
    <property type="entry name" value="Competence-induced_CinA"/>
</dbReference>
<dbReference type="InterPro" id="IPR008136">
    <property type="entry name" value="CinA_C"/>
</dbReference>
<evidence type="ECO:0000313" key="4">
    <source>
        <dbReference type="Proteomes" id="UP000298458"/>
    </source>
</evidence>
<keyword evidence="4" id="KW-1185">Reference proteome</keyword>
<feature type="domain" description="MoaB/Mog" evidence="2">
    <location>
        <begin position="7"/>
        <end position="182"/>
    </location>
</feature>
<comment type="caution">
    <text evidence="3">The sequence shown here is derived from an EMBL/GenBank/DDBJ whole genome shotgun (WGS) entry which is preliminary data.</text>
</comment>